<reference evidence="1" key="2">
    <citation type="journal article" date="2020" name="Nat. Commun.">
        <title>Large-scale genome sequencing of mycorrhizal fungi provides insights into the early evolution of symbiotic traits.</title>
        <authorList>
            <person name="Miyauchi S."/>
            <person name="Kiss E."/>
            <person name="Kuo A."/>
            <person name="Drula E."/>
            <person name="Kohler A."/>
            <person name="Sanchez-Garcia M."/>
            <person name="Morin E."/>
            <person name="Andreopoulos B."/>
            <person name="Barry K.W."/>
            <person name="Bonito G."/>
            <person name="Buee M."/>
            <person name="Carver A."/>
            <person name="Chen C."/>
            <person name="Cichocki N."/>
            <person name="Clum A."/>
            <person name="Culley D."/>
            <person name="Crous P.W."/>
            <person name="Fauchery L."/>
            <person name="Girlanda M."/>
            <person name="Hayes R.D."/>
            <person name="Keri Z."/>
            <person name="LaButti K."/>
            <person name="Lipzen A."/>
            <person name="Lombard V."/>
            <person name="Magnuson J."/>
            <person name="Maillard F."/>
            <person name="Murat C."/>
            <person name="Nolan M."/>
            <person name="Ohm R.A."/>
            <person name="Pangilinan J."/>
            <person name="Pereira M.F."/>
            <person name="Perotto S."/>
            <person name="Peter M."/>
            <person name="Pfister S."/>
            <person name="Riley R."/>
            <person name="Sitrit Y."/>
            <person name="Stielow J.B."/>
            <person name="Szollosi G."/>
            <person name="Zifcakova L."/>
            <person name="Stursova M."/>
            <person name="Spatafora J.W."/>
            <person name="Tedersoo L."/>
            <person name="Vaario L.M."/>
            <person name="Yamada A."/>
            <person name="Yan M."/>
            <person name="Wang P."/>
            <person name="Xu J."/>
            <person name="Bruns T."/>
            <person name="Baldrian P."/>
            <person name="Vilgalys R."/>
            <person name="Dunand C."/>
            <person name="Henrissat B."/>
            <person name="Grigoriev I.V."/>
            <person name="Hibbett D."/>
            <person name="Nagy L.G."/>
            <person name="Martin F.M."/>
        </authorList>
    </citation>
    <scope>NUCLEOTIDE SEQUENCE</scope>
    <source>
        <strain evidence="1">P2</strain>
    </source>
</reference>
<comment type="caution">
    <text evidence="1">The sequence shown here is derived from an EMBL/GenBank/DDBJ whole genome shotgun (WGS) entry which is preliminary data.</text>
</comment>
<organism evidence="1 2">
    <name type="scientific">Thelephora ganbajun</name>
    <name type="common">Ganba fungus</name>
    <dbReference type="NCBI Taxonomy" id="370292"/>
    <lineage>
        <taxon>Eukaryota</taxon>
        <taxon>Fungi</taxon>
        <taxon>Dikarya</taxon>
        <taxon>Basidiomycota</taxon>
        <taxon>Agaricomycotina</taxon>
        <taxon>Agaricomycetes</taxon>
        <taxon>Thelephorales</taxon>
        <taxon>Thelephoraceae</taxon>
        <taxon>Thelephora</taxon>
    </lineage>
</organism>
<evidence type="ECO:0000313" key="2">
    <source>
        <dbReference type="Proteomes" id="UP000886501"/>
    </source>
</evidence>
<proteinExistence type="predicted"/>
<reference evidence="1" key="1">
    <citation type="submission" date="2019-10" db="EMBL/GenBank/DDBJ databases">
        <authorList>
            <consortium name="DOE Joint Genome Institute"/>
            <person name="Kuo A."/>
            <person name="Miyauchi S."/>
            <person name="Kiss E."/>
            <person name="Drula E."/>
            <person name="Kohler A."/>
            <person name="Sanchez-Garcia M."/>
            <person name="Andreopoulos B."/>
            <person name="Barry K.W."/>
            <person name="Bonito G."/>
            <person name="Buee M."/>
            <person name="Carver A."/>
            <person name="Chen C."/>
            <person name="Cichocki N."/>
            <person name="Clum A."/>
            <person name="Culley D."/>
            <person name="Crous P.W."/>
            <person name="Fauchery L."/>
            <person name="Girlanda M."/>
            <person name="Hayes R."/>
            <person name="Keri Z."/>
            <person name="Labutti K."/>
            <person name="Lipzen A."/>
            <person name="Lombard V."/>
            <person name="Magnuson J."/>
            <person name="Maillard F."/>
            <person name="Morin E."/>
            <person name="Murat C."/>
            <person name="Nolan M."/>
            <person name="Ohm R."/>
            <person name="Pangilinan J."/>
            <person name="Pereira M."/>
            <person name="Perotto S."/>
            <person name="Peter M."/>
            <person name="Riley R."/>
            <person name="Sitrit Y."/>
            <person name="Stielow B."/>
            <person name="Szollosi G."/>
            <person name="Zifcakova L."/>
            <person name="Stursova M."/>
            <person name="Spatafora J.W."/>
            <person name="Tedersoo L."/>
            <person name="Vaario L.-M."/>
            <person name="Yamada A."/>
            <person name="Yan M."/>
            <person name="Wang P."/>
            <person name="Xu J."/>
            <person name="Bruns T."/>
            <person name="Baldrian P."/>
            <person name="Vilgalys R."/>
            <person name="Henrissat B."/>
            <person name="Grigoriev I.V."/>
            <person name="Hibbett D."/>
            <person name="Nagy L.G."/>
            <person name="Martin F.M."/>
        </authorList>
    </citation>
    <scope>NUCLEOTIDE SEQUENCE</scope>
    <source>
        <strain evidence="1">P2</strain>
    </source>
</reference>
<protein>
    <submittedName>
        <fullName evidence="1">Uncharacterized protein</fullName>
    </submittedName>
</protein>
<gene>
    <name evidence="1" type="ORF">BDM02DRAFT_3260191</name>
</gene>
<dbReference type="EMBL" id="MU117994">
    <property type="protein sequence ID" value="KAF9649692.1"/>
    <property type="molecule type" value="Genomic_DNA"/>
</dbReference>
<keyword evidence="2" id="KW-1185">Reference proteome</keyword>
<name>A0ACB6ZJB5_THEGA</name>
<sequence length="746" mass="83929">MPLVGASHSLNLVGDEAPYFTSLGEFDSWVDKPSRKLRSVLPYTPRSRTVTPPERGQLLVCHDYKGGYNEKPSTLSYTFNLWSYCKTFIYFAHHRITIPPSGWITAAHRQGVKMLGTIIFEGSGEPDALQLLFGRLPSSVTGPALSEQTSNSFPVSPHYARALTCLARQRGFDGYLLNVECPLRGGSEQARALTAWIDLLRHYLKTEIGDHTEVIWYDSIIYTGDLAWQDRLNNYNLVFYPPSTGFFTNYSWPPFFPTLTTQYARSLTIPGKAVQDIYVGIDVWGRNQYGDGGFGTYRALTQIAPSGLGLSVALFAPAWTWETTEETPNWTWHDWWKYDRKLWLGPEDPTETVPVPPMSEISLRKRASDPEVPLPGPFMPIVSYFENLSPPNPLDLPFVTFFSPGIGFRWFVKGKELMDTRERGWTDVHKQTSLGNLIWPRPVPLWEEGAGRGEILLGSTSLDFMNAWLGGSSVKATLRFSGDEAADFRHVWLPLQSIPVNPGQSYDVSLIYKTGAPGLDLETAIAVRSPWEFDLSEATTEELEDDWIELHVHFMLPKDRATAREVRSVVGIVLGFATGDPSQPCELPISIGLLSVYPSPPRLPSKSVHHKPRVLWANYLKHLLTWEIAAHFNPIPDGALEPQPPDNTELRWEISPAITAYPKFMFFNIYVEARSAVGFYRGPEYAAFIGTTGWDGRENRFYVEDTMLPEGLKTGSGVDVRFYVQGVTDRGEVLPWIDGVFVEAKL</sequence>
<accession>A0ACB6ZJB5</accession>
<evidence type="ECO:0000313" key="1">
    <source>
        <dbReference type="EMBL" id="KAF9649692.1"/>
    </source>
</evidence>
<dbReference type="Proteomes" id="UP000886501">
    <property type="component" value="Unassembled WGS sequence"/>
</dbReference>